<evidence type="ECO:0000313" key="11">
    <source>
        <dbReference type="Proteomes" id="UP000671836"/>
    </source>
</evidence>
<sequence length="585" mass="62746">MDETSKVSRVTFRTLLAWTRGSRRRLLFALLCALAGSGLGLAQPLIVNRTIEAATAGRSVAGLLWLLAAVFAGQAALQAWSTFRLDQAGEGVVQRLRRAMVDQLLCLRMAVYDRHRLGDLISRTTTDTTLLRDVLATDVVNAIVNSIVVVGGVGMMFWLDPILAGVVMAVVIGSGAVMALVLKGIRRETQAAQEATGSLAAELERVLSAIRTVRINRAEARESAALARSTDDIYGHNVKAARLTAVVSPAIELAVQGSLIVVIVVGLARVASGDMAVGELVAFLLYVNYLAVPMAGLFDIAPALQAGLAALQRIQEVLDLPVETDRLRTDRPQTDQFRKEPVAVAATVAASGLVLHDLRFRYTDREILKGASFRVPRHSFTAIAGPSGAGKSTIFSLLGRFYDPAAGSITLDGRDAHTEHTTGEWRSRIGLVEQHSPLMYGTLRDNLTYAAPDAEEPWLHRVVEMAGLSALVKRLPDGLDTPVGEHGSSLSGGEQQRVAIARALLARPEILLLDEPTSHLDAAHEQLLAQTLHLISKECTLLVIAHRLSTIRSADQVVVLDGGRVVAAGGYDEIRDHLPAQHAAA</sequence>
<dbReference type="PROSITE" id="PS00211">
    <property type="entry name" value="ABC_TRANSPORTER_1"/>
    <property type="match status" value="1"/>
</dbReference>
<comment type="subcellular location">
    <subcellularLocation>
        <location evidence="1">Cell membrane</location>
        <topology evidence="1">Multi-pass membrane protein</topology>
    </subcellularLocation>
</comment>
<evidence type="ECO:0000313" key="10">
    <source>
        <dbReference type="EMBL" id="QSY49198.1"/>
    </source>
</evidence>
<dbReference type="SUPFAM" id="SSF90123">
    <property type="entry name" value="ABC transporter transmembrane region"/>
    <property type="match status" value="1"/>
</dbReference>
<proteinExistence type="predicted"/>
<feature type="transmembrane region" description="Helical" evidence="7">
    <location>
        <begin position="139"/>
        <end position="158"/>
    </location>
</feature>
<accession>A0ABX7RNY4</accession>
<evidence type="ECO:0000256" key="6">
    <source>
        <dbReference type="ARBA" id="ARBA00023136"/>
    </source>
</evidence>
<feature type="transmembrane region" description="Helical" evidence="7">
    <location>
        <begin position="164"/>
        <end position="182"/>
    </location>
</feature>
<dbReference type="PROSITE" id="PS50929">
    <property type="entry name" value="ABC_TM1F"/>
    <property type="match status" value="1"/>
</dbReference>
<dbReference type="InterPro" id="IPR027417">
    <property type="entry name" value="P-loop_NTPase"/>
</dbReference>
<feature type="transmembrane region" description="Helical" evidence="7">
    <location>
        <begin position="58"/>
        <end position="77"/>
    </location>
</feature>
<dbReference type="PANTHER" id="PTHR43394:SF7">
    <property type="entry name" value="ABC TRANSPORTER B FAMILY MEMBER 28"/>
    <property type="match status" value="1"/>
</dbReference>
<feature type="transmembrane region" description="Helical" evidence="7">
    <location>
        <begin position="280"/>
        <end position="304"/>
    </location>
</feature>
<feature type="domain" description="ABC transporter" evidence="8">
    <location>
        <begin position="353"/>
        <end position="585"/>
    </location>
</feature>
<evidence type="ECO:0000256" key="5">
    <source>
        <dbReference type="ARBA" id="ARBA00022989"/>
    </source>
</evidence>
<dbReference type="RefSeq" id="WP_086573186.1">
    <property type="nucleotide sequence ID" value="NZ_CP071595.1"/>
</dbReference>
<organism evidence="10 11">
    <name type="scientific">Streptomyces griseocarneus</name>
    <dbReference type="NCBI Taxonomy" id="51201"/>
    <lineage>
        <taxon>Bacteria</taxon>
        <taxon>Bacillati</taxon>
        <taxon>Actinomycetota</taxon>
        <taxon>Actinomycetes</taxon>
        <taxon>Kitasatosporales</taxon>
        <taxon>Streptomycetaceae</taxon>
        <taxon>Streptomyces</taxon>
    </lineage>
</organism>
<keyword evidence="6 7" id="KW-0472">Membrane</keyword>
<dbReference type="SUPFAM" id="SSF52540">
    <property type="entry name" value="P-loop containing nucleoside triphosphate hydrolases"/>
    <property type="match status" value="1"/>
</dbReference>
<reference evidence="10 11" key="1">
    <citation type="submission" date="2021-03" db="EMBL/GenBank/DDBJ databases">
        <title>Streptomyces strains.</title>
        <authorList>
            <person name="Lund M.B."/>
            <person name="Toerring T."/>
        </authorList>
    </citation>
    <scope>NUCLEOTIDE SEQUENCE [LARGE SCALE GENOMIC DNA]</scope>
    <source>
        <strain evidence="10 11">KCC S-1010</strain>
    </source>
</reference>
<dbReference type="InterPro" id="IPR011527">
    <property type="entry name" value="ABC1_TM_dom"/>
</dbReference>
<keyword evidence="3" id="KW-0547">Nucleotide-binding</keyword>
<dbReference type="InterPro" id="IPR039421">
    <property type="entry name" value="Type_1_exporter"/>
</dbReference>
<dbReference type="Gene3D" id="3.40.50.300">
    <property type="entry name" value="P-loop containing nucleotide triphosphate hydrolases"/>
    <property type="match status" value="1"/>
</dbReference>
<evidence type="ECO:0000259" key="9">
    <source>
        <dbReference type="PROSITE" id="PS50929"/>
    </source>
</evidence>
<dbReference type="PANTHER" id="PTHR43394">
    <property type="entry name" value="ATP-DEPENDENT PERMEASE MDL1, MITOCHONDRIAL"/>
    <property type="match status" value="1"/>
</dbReference>
<evidence type="ECO:0000256" key="3">
    <source>
        <dbReference type="ARBA" id="ARBA00022741"/>
    </source>
</evidence>
<evidence type="ECO:0000256" key="1">
    <source>
        <dbReference type="ARBA" id="ARBA00004651"/>
    </source>
</evidence>
<dbReference type="GO" id="GO:0005524">
    <property type="term" value="F:ATP binding"/>
    <property type="evidence" value="ECO:0007669"/>
    <property type="project" value="UniProtKB-KW"/>
</dbReference>
<dbReference type="Gene3D" id="1.20.1560.10">
    <property type="entry name" value="ABC transporter type 1, transmembrane domain"/>
    <property type="match status" value="1"/>
</dbReference>
<feature type="domain" description="ABC transmembrane type-1" evidence="9">
    <location>
        <begin position="27"/>
        <end position="306"/>
    </location>
</feature>
<dbReference type="Pfam" id="PF00005">
    <property type="entry name" value="ABC_tran"/>
    <property type="match status" value="1"/>
</dbReference>
<evidence type="ECO:0000256" key="2">
    <source>
        <dbReference type="ARBA" id="ARBA00022692"/>
    </source>
</evidence>
<dbReference type="InterPro" id="IPR017871">
    <property type="entry name" value="ABC_transporter-like_CS"/>
</dbReference>
<dbReference type="InterPro" id="IPR036640">
    <property type="entry name" value="ABC1_TM_sf"/>
</dbReference>
<keyword evidence="4 10" id="KW-0067">ATP-binding</keyword>
<dbReference type="InterPro" id="IPR003439">
    <property type="entry name" value="ABC_transporter-like_ATP-bd"/>
</dbReference>
<evidence type="ECO:0000259" key="8">
    <source>
        <dbReference type="PROSITE" id="PS50893"/>
    </source>
</evidence>
<evidence type="ECO:0000256" key="7">
    <source>
        <dbReference type="SAM" id="Phobius"/>
    </source>
</evidence>
<protein>
    <submittedName>
        <fullName evidence="10">ABC transporter ATP-binding protein</fullName>
    </submittedName>
</protein>
<gene>
    <name evidence="10" type="ORF">J3S04_30230</name>
</gene>
<keyword evidence="5 7" id="KW-1133">Transmembrane helix</keyword>
<dbReference type="SMART" id="SM00382">
    <property type="entry name" value="AAA"/>
    <property type="match status" value="1"/>
</dbReference>
<feature type="transmembrane region" description="Helical" evidence="7">
    <location>
        <begin position="243"/>
        <end position="268"/>
    </location>
</feature>
<keyword evidence="11" id="KW-1185">Reference proteome</keyword>
<dbReference type="Proteomes" id="UP000671836">
    <property type="component" value="Chromosome"/>
</dbReference>
<dbReference type="Pfam" id="PF00664">
    <property type="entry name" value="ABC_membrane"/>
    <property type="match status" value="1"/>
</dbReference>
<keyword evidence="2 7" id="KW-0812">Transmembrane</keyword>
<dbReference type="EMBL" id="CP071595">
    <property type="protein sequence ID" value="QSY49198.1"/>
    <property type="molecule type" value="Genomic_DNA"/>
</dbReference>
<dbReference type="InterPro" id="IPR003593">
    <property type="entry name" value="AAA+_ATPase"/>
</dbReference>
<dbReference type="PROSITE" id="PS50893">
    <property type="entry name" value="ABC_TRANSPORTER_2"/>
    <property type="match status" value="1"/>
</dbReference>
<dbReference type="CDD" id="cd18551">
    <property type="entry name" value="ABC_6TM_LmrA_like"/>
    <property type="match status" value="1"/>
</dbReference>
<name>A0ABX7RNY4_9ACTN</name>
<evidence type="ECO:0000256" key="4">
    <source>
        <dbReference type="ARBA" id="ARBA00022840"/>
    </source>
</evidence>